<dbReference type="InterPro" id="IPR009003">
    <property type="entry name" value="Peptidase_S1_PA"/>
</dbReference>
<evidence type="ECO:0000256" key="4">
    <source>
        <dbReference type="ARBA" id="ARBA00022825"/>
    </source>
</evidence>
<dbReference type="GO" id="GO:0006508">
    <property type="term" value="P:proteolysis"/>
    <property type="evidence" value="ECO:0007669"/>
    <property type="project" value="UniProtKB-KW"/>
</dbReference>
<dbReference type="PANTHER" id="PTHR43343">
    <property type="entry name" value="PEPTIDASE S12"/>
    <property type="match status" value="1"/>
</dbReference>
<feature type="transmembrane region" description="Helical" evidence="6">
    <location>
        <begin position="29"/>
        <end position="54"/>
    </location>
</feature>
<accession>N4WT74</accession>
<keyword evidence="4" id="KW-0720">Serine protease</keyword>
<evidence type="ECO:0000256" key="5">
    <source>
        <dbReference type="SAM" id="MobiDB-lite"/>
    </source>
</evidence>
<keyword evidence="2 7" id="KW-0645">Protease</keyword>
<dbReference type="STRING" id="1308866.J416_11025"/>
<keyword evidence="3" id="KW-0378">Hydrolase</keyword>
<evidence type="ECO:0000256" key="3">
    <source>
        <dbReference type="ARBA" id="ARBA00022801"/>
    </source>
</evidence>
<reference evidence="7 8" key="1">
    <citation type="submission" date="2013-03" db="EMBL/GenBank/DDBJ databases">
        <title>Draft genome sequence of Gracibacillus halophilus YIM-C55.5, a moderately halophilic and thermophilic organism from the Xiaochaidamu salt lake.</title>
        <authorList>
            <person name="Sugumar T."/>
            <person name="Polireddy D.R."/>
            <person name="Antony A."/>
            <person name="Madhava Y.R."/>
            <person name="Sivakumar N."/>
        </authorList>
    </citation>
    <scope>NUCLEOTIDE SEQUENCE [LARGE SCALE GENOMIC DNA]</scope>
    <source>
        <strain evidence="7 8">YIM-C55.5</strain>
    </source>
</reference>
<proteinExistence type="inferred from homology"/>
<evidence type="ECO:0000313" key="7">
    <source>
        <dbReference type="EMBL" id="ENH96371.1"/>
    </source>
</evidence>
<feature type="region of interest" description="Disordered" evidence="5">
    <location>
        <begin position="1"/>
        <end position="24"/>
    </location>
</feature>
<sequence length="265" mass="27964">MSEFDPQDQQTQETTSSQAKQSKSNRNMISMFISGLAGGLIVALFSAGIFLAFFNNQDGESATNQDQSEDTQTEIDQGEDVVQTANVNSDGESSVSQNEAIQSVSDAVVGVSNIQQTSLWEQSEGQGTGSGVIYKKEGDYAYVVTNHHVVEGAQELEVILPNEEHITAKLLGSDQLTDLAVLRIPSDQVDAVAPLGSSADLGVGDTAIAIGNPLGTKFAGSVTKGIISGLERSVNVDLNGDSQPDWTTEVIQTDAAINLVTVAER</sequence>
<name>N4WT74_9BACI</name>
<feature type="compositionally biased region" description="Low complexity" evidence="5">
    <location>
        <begin position="7"/>
        <end position="24"/>
    </location>
</feature>
<dbReference type="PANTHER" id="PTHR43343:SF3">
    <property type="entry name" value="PROTEASE DO-LIKE 8, CHLOROPLASTIC"/>
    <property type="match status" value="1"/>
</dbReference>
<dbReference type="InterPro" id="IPR001940">
    <property type="entry name" value="Peptidase_S1C"/>
</dbReference>
<comment type="similarity">
    <text evidence="1">Belongs to the peptidase S1C family.</text>
</comment>
<organism evidence="7 8">
    <name type="scientific">Gracilibacillus halophilus YIM-C55.5</name>
    <dbReference type="NCBI Taxonomy" id="1308866"/>
    <lineage>
        <taxon>Bacteria</taxon>
        <taxon>Bacillati</taxon>
        <taxon>Bacillota</taxon>
        <taxon>Bacilli</taxon>
        <taxon>Bacillales</taxon>
        <taxon>Bacillaceae</taxon>
        <taxon>Gracilibacillus</taxon>
    </lineage>
</organism>
<evidence type="ECO:0000256" key="2">
    <source>
        <dbReference type="ARBA" id="ARBA00022670"/>
    </source>
</evidence>
<dbReference type="PRINTS" id="PR00834">
    <property type="entry name" value="PROTEASES2C"/>
</dbReference>
<keyword evidence="6" id="KW-0472">Membrane</keyword>
<feature type="region of interest" description="Disordered" evidence="5">
    <location>
        <begin position="59"/>
        <end position="78"/>
    </location>
</feature>
<keyword evidence="6" id="KW-1133">Transmembrane helix</keyword>
<dbReference type="Proteomes" id="UP000012283">
    <property type="component" value="Unassembled WGS sequence"/>
</dbReference>
<keyword evidence="8" id="KW-1185">Reference proteome</keyword>
<feature type="compositionally biased region" description="Acidic residues" evidence="5">
    <location>
        <begin position="67"/>
        <end position="78"/>
    </location>
</feature>
<dbReference type="Gene3D" id="2.40.10.10">
    <property type="entry name" value="Trypsin-like serine proteases"/>
    <property type="match status" value="2"/>
</dbReference>
<evidence type="ECO:0000256" key="6">
    <source>
        <dbReference type="SAM" id="Phobius"/>
    </source>
</evidence>
<dbReference type="PATRIC" id="fig|1308866.3.peg.2235"/>
<gene>
    <name evidence="7" type="ORF">J416_11025</name>
</gene>
<keyword evidence="6" id="KW-0812">Transmembrane</keyword>
<dbReference type="GO" id="GO:0004252">
    <property type="term" value="F:serine-type endopeptidase activity"/>
    <property type="evidence" value="ECO:0007669"/>
    <property type="project" value="InterPro"/>
</dbReference>
<dbReference type="Pfam" id="PF13365">
    <property type="entry name" value="Trypsin_2"/>
    <property type="match status" value="1"/>
</dbReference>
<protein>
    <submittedName>
        <fullName evidence="7">HtrA family serine protease</fullName>
    </submittedName>
</protein>
<dbReference type="EMBL" id="APML01000046">
    <property type="protein sequence ID" value="ENH96371.1"/>
    <property type="molecule type" value="Genomic_DNA"/>
</dbReference>
<dbReference type="eggNOG" id="COG0265">
    <property type="taxonomic scope" value="Bacteria"/>
</dbReference>
<dbReference type="SUPFAM" id="SSF50494">
    <property type="entry name" value="Trypsin-like serine proteases"/>
    <property type="match status" value="1"/>
</dbReference>
<evidence type="ECO:0000256" key="1">
    <source>
        <dbReference type="ARBA" id="ARBA00010541"/>
    </source>
</evidence>
<comment type="caution">
    <text evidence="7">The sequence shown here is derived from an EMBL/GenBank/DDBJ whole genome shotgun (WGS) entry which is preliminary data.</text>
</comment>
<dbReference type="AlphaFoldDB" id="N4WT74"/>
<evidence type="ECO:0000313" key="8">
    <source>
        <dbReference type="Proteomes" id="UP000012283"/>
    </source>
</evidence>
<dbReference type="InterPro" id="IPR051201">
    <property type="entry name" value="Chloro_Bact_Ser_Proteases"/>
</dbReference>
<dbReference type="InterPro" id="IPR043504">
    <property type="entry name" value="Peptidase_S1_PA_chymotrypsin"/>
</dbReference>